<dbReference type="NCBIfam" id="NF005741">
    <property type="entry name" value="PRK07565.1"/>
    <property type="match status" value="1"/>
</dbReference>
<reference evidence="9" key="1">
    <citation type="submission" date="2017-11" db="EMBL/GenBank/DDBJ databases">
        <title>The draft genome sequence of Chromatocurvus sp. F02.</title>
        <authorList>
            <person name="Du Z.-J."/>
            <person name="Chang Y.-Q."/>
        </authorList>
    </citation>
    <scope>NUCLEOTIDE SEQUENCE [LARGE SCALE GENOMIC DNA]</scope>
    <source>
        <strain evidence="9">F02</strain>
    </source>
</reference>
<sequence length="337" mass="36953">MADLTTEYLGLSLKNPIVPSSSPLTGDCDSALRLQEAGAAAIVMPSLFEEKLQQEHAMLDRFLDEQALGHAEATSFRPLPDNYRSIRDYYLEQLHRLKAKLDIPVIASLNGVSPGGWLECALALEAGGADALELNVYYLAGDAGDTSASVEQRYLDVAAALTAQVTIPVTVKLSSQFSAPLDMVRRLEQTGIRGICLFNRFYQPDINLETLDIVPRLELSSPVESLLRVRWVAMIHGHTRCSLAVTGGFHRAEDALKALLAGADVVHVCSVLLQQGPQVIATILEEITHWLEEKEYASLQQLRGSMSSRHAPRPADYARANYIDVLDNYSPPAGVRF</sequence>
<dbReference type="EMBL" id="PKLZ01000001">
    <property type="protein sequence ID" value="PLW83870.1"/>
    <property type="molecule type" value="Genomic_DNA"/>
</dbReference>
<evidence type="ECO:0000259" key="7">
    <source>
        <dbReference type="Pfam" id="PF01180"/>
    </source>
</evidence>
<dbReference type="SUPFAM" id="SSF51395">
    <property type="entry name" value="FMN-linked oxidoreductases"/>
    <property type="match status" value="1"/>
</dbReference>
<gene>
    <name evidence="8" type="ORF">CWI75_00470</name>
</gene>
<keyword evidence="5" id="KW-0665">Pyrimidine biosynthesis</keyword>
<dbReference type="EC" id="1.3.98.1" evidence="8"/>
<dbReference type="InterPro" id="IPR005720">
    <property type="entry name" value="Dihydroorotate_DH_cat"/>
</dbReference>
<dbReference type="InterPro" id="IPR013785">
    <property type="entry name" value="Aldolase_TIM"/>
</dbReference>
<evidence type="ECO:0000256" key="5">
    <source>
        <dbReference type="ARBA" id="ARBA00022975"/>
    </source>
</evidence>
<comment type="caution">
    <text evidence="8">The sequence shown here is derived from an EMBL/GenBank/DDBJ whole genome shotgun (WGS) entry which is preliminary data.</text>
</comment>
<dbReference type="GO" id="GO:0005737">
    <property type="term" value="C:cytoplasm"/>
    <property type="evidence" value="ECO:0007669"/>
    <property type="project" value="InterPro"/>
</dbReference>
<dbReference type="RefSeq" id="WP_101519507.1">
    <property type="nucleotide sequence ID" value="NZ_PKLZ01000001.1"/>
</dbReference>
<dbReference type="CDD" id="cd04739">
    <property type="entry name" value="DHOD_like"/>
    <property type="match status" value="1"/>
</dbReference>
<dbReference type="GO" id="GO:0006207">
    <property type="term" value="P:'de novo' pyrimidine nucleobase biosynthetic process"/>
    <property type="evidence" value="ECO:0007669"/>
    <property type="project" value="TreeGrafter"/>
</dbReference>
<accession>A0A2N5Y641</accession>
<dbReference type="PANTHER" id="PTHR48109">
    <property type="entry name" value="DIHYDROOROTATE DEHYDROGENASE (QUINONE), MITOCHONDRIAL-RELATED"/>
    <property type="match status" value="1"/>
</dbReference>
<dbReference type="UniPathway" id="UPA00070"/>
<evidence type="ECO:0000256" key="3">
    <source>
        <dbReference type="ARBA" id="ARBA00022630"/>
    </source>
</evidence>
<organism evidence="8 9">
    <name type="scientific">Kineobactrum sediminis</name>
    <dbReference type="NCBI Taxonomy" id="1905677"/>
    <lineage>
        <taxon>Bacteria</taxon>
        <taxon>Pseudomonadati</taxon>
        <taxon>Pseudomonadota</taxon>
        <taxon>Gammaproteobacteria</taxon>
        <taxon>Cellvibrionales</taxon>
        <taxon>Halieaceae</taxon>
        <taxon>Kineobactrum</taxon>
    </lineage>
</organism>
<protein>
    <submittedName>
        <fullName evidence="8">Dihydroorotate dehydrogenase</fullName>
        <ecNumber evidence="8">1.3.98.1</ecNumber>
    </submittedName>
</protein>
<keyword evidence="6 8" id="KW-0560">Oxidoreductase</keyword>
<dbReference type="InterPro" id="IPR050074">
    <property type="entry name" value="DHO_dehydrogenase"/>
</dbReference>
<dbReference type="AlphaFoldDB" id="A0A2N5Y641"/>
<keyword evidence="9" id="KW-1185">Reference proteome</keyword>
<evidence type="ECO:0000256" key="6">
    <source>
        <dbReference type="ARBA" id="ARBA00023002"/>
    </source>
</evidence>
<dbReference type="GO" id="GO:0044205">
    <property type="term" value="P:'de novo' UMP biosynthetic process"/>
    <property type="evidence" value="ECO:0007669"/>
    <property type="project" value="UniProtKB-UniPathway"/>
</dbReference>
<evidence type="ECO:0000256" key="1">
    <source>
        <dbReference type="ARBA" id="ARBA00001917"/>
    </source>
</evidence>
<evidence type="ECO:0000256" key="4">
    <source>
        <dbReference type="ARBA" id="ARBA00022643"/>
    </source>
</evidence>
<evidence type="ECO:0000256" key="2">
    <source>
        <dbReference type="ARBA" id="ARBA00004725"/>
    </source>
</evidence>
<evidence type="ECO:0000313" key="8">
    <source>
        <dbReference type="EMBL" id="PLW83870.1"/>
    </source>
</evidence>
<evidence type="ECO:0000313" key="9">
    <source>
        <dbReference type="Proteomes" id="UP000234845"/>
    </source>
</evidence>
<dbReference type="Gene3D" id="3.20.20.70">
    <property type="entry name" value="Aldolase class I"/>
    <property type="match status" value="1"/>
</dbReference>
<dbReference type="PIRSF" id="PIRSF000164">
    <property type="entry name" value="DHO_oxidase"/>
    <property type="match status" value="1"/>
</dbReference>
<keyword evidence="4" id="KW-0288">FMN</keyword>
<keyword evidence="3" id="KW-0285">Flavoprotein</keyword>
<feature type="domain" description="Dihydroorotate dehydrogenase catalytic" evidence="7">
    <location>
        <begin position="89"/>
        <end position="291"/>
    </location>
</feature>
<dbReference type="GO" id="GO:1990663">
    <property type="term" value="F:dihydroorotate dehydrogenase (fumarate) activity"/>
    <property type="evidence" value="ECO:0007669"/>
    <property type="project" value="UniProtKB-EC"/>
</dbReference>
<name>A0A2N5Y641_9GAMM</name>
<comment type="cofactor">
    <cofactor evidence="1">
        <name>FMN</name>
        <dbReference type="ChEBI" id="CHEBI:58210"/>
    </cofactor>
</comment>
<dbReference type="InterPro" id="IPR012135">
    <property type="entry name" value="Dihydroorotate_DH_1_2"/>
</dbReference>
<proteinExistence type="predicted"/>
<dbReference type="OrthoDB" id="9794954at2"/>
<comment type="pathway">
    <text evidence="2">Pyrimidine metabolism; UMP biosynthesis via de novo pathway.</text>
</comment>
<dbReference type="Proteomes" id="UP000234845">
    <property type="component" value="Unassembled WGS sequence"/>
</dbReference>
<dbReference type="Pfam" id="PF01180">
    <property type="entry name" value="DHO_dh"/>
    <property type="match status" value="1"/>
</dbReference>
<dbReference type="PANTHER" id="PTHR48109:SF3">
    <property type="entry name" value="SLL0744 PROTEIN"/>
    <property type="match status" value="1"/>
</dbReference>